<evidence type="ECO:0000313" key="1">
    <source>
        <dbReference type="EMBL" id="MPM54098.1"/>
    </source>
</evidence>
<organism evidence="1">
    <name type="scientific">bioreactor metagenome</name>
    <dbReference type="NCBI Taxonomy" id="1076179"/>
    <lineage>
        <taxon>unclassified sequences</taxon>
        <taxon>metagenomes</taxon>
        <taxon>ecological metagenomes</taxon>
    </lineage>
</organism>
<proteinExistence type="predicted"/>
<dbReference type="EMBL" id="VSSQ01014647">
    <property type="protein sequence ID" value="MPM54098.1"/>
    <property type="molecule type" value="Genomic_DNA"/>
</dbReference>
<sequence length="87" mass="10170">MTFEFNGLNDVKEFAKYLSKELENFGYKDKSKMVYEFSYNSYTTSSEYLGEFRILLEDLKKQNVLDDDNIKIEVDAAIRAINEAFGN</sequence>
<protein>
    <submittedName>
        <fullName evidence="1">Uncharacterized protein</fullName>
    </submittedName>
</protein>
<accession>A0A645AMW7</accession>
<gene>
    <name evidence="1" type="ORF">SDC9_100871</name>
</gene>
<name>A0A645AMW7_9ZZZZ</name>
<dbReference type="AlphaFoldDB" id="A0A645AMW7"/>
<reference evidence="1" key="1">
    <citation type="submission" date="2019-08" db="EMBL/GenBank/DDBJ databases">
        <authorList>
            <person name="Kucharzyk K."/>
            <person name="Murdoch R.W."/>
            <person name="Higgins S."/>
            <person name="Loffler F."/>
        </authorList>
    </citation>
    <scope>NUCLEOTIDE SEQUENCE</scope>
</reference>
<comment type="caution">
    <text evidence="1">The sequence shown here is derived from an EMBL/GenBank/DDBJ whole genome shotgun (WGS) entry which is preliminary data.</text>
</comment>